<accession>A0A226H6S8</accession>
<dbReference type="EMBL" id="MUGW01000027">
    <property type="protein sequence ID" value="OXA89538.1"/>
    <property type="molecule type" value="Genomic_DNA"/>
</dbReference>
<keyword evidence="2" id="KW-1185">Reference proteome</keyword>
<dbReference type="OrthoDB" id="4380123at2"/>
<reference evidence="1 2" key="1">
    <citation type="submission" date="2016-11" db="EMBL/GenBank/DDBJ databases">
        <title>Whole genomes of Flavobacteriaceae.</title>
        <authorList>
            <person name="Stine C."/>
            <person name="Li C."/>
            <person name="Tadesse D."/>
        </authorList>
    </citation>
    <scope>NUCLEOTIDE SEQUENCE [LARGE SCALE GENOMIC DNA]</scope>
    <source>
        <strain evidence="1 2">DSM 18292</strain>
    </source>
</reference>
<sequence>MSTVSFVNKNGVVTITLNRNEKVSRSTAIAPRNYNHNGKNVFYPKDVKSGGTWCSVAENGTVLVLLNGGNKCHLRRPFYRKSRGLVVLDLISKSSPKDSWNEINLSDIEPFTLILYQAQKLYKLIWDGVGKRKIMLDETKNHIWSSATLQNEDIIEKKINYFFDFLEENPIYSASEIMHLHNQYKDFYCQDNLILSEEDTVKMVSITQVIVDKNRGVIRYYDVLNEKKALCTFSHN</sequence>
<evidence type="ECO:0000313" key="2">
    <source>
        <dbReference type="Proteomes" id="UP000198345"/>
    </source>
</evidence>
<gene>
    <name evidence="1" type="ORF">B0A66_14050</name>
</gene>
<proteinExistence type="predicted"/>
<dbReference type="InterPro" id="IPR008551">
    <property type="entry name" value="TANGO2"/>
</dbReference>
<dbReference type="Pfam" id="PF05742">
    <property type="entry name" value="TANGO2"/>
    <property type="match status" value="1"/>
</dbReference>
<evidence type="ECO:0000313" key="1">
    <source>
        <dbReference type="EMBL" id="OXA89538.1"/>
    </source>
</evidence>
<dbReference type="RefSeq" id="WP_089050483.1">
    <property type="nucleotide sequence ID" value="NZ_FXTV01000020.1"/>
</dbReference>
<protein>
    <submittedName>
        <fullName evidence="1">Uncharacterized protein</fullName>
    </submittedName>
</protein>
<name>A0A226H6S8_9FLAO</name>
<organism evidence="1 2">
    <name type="scientific">Flavobacterium hercynium</name>
    <dbReference type="NCBI Taxonomy" id="387094"/>
    <lineage>
        <taxon>Bacteria</taxon>
        <taxon>Pseudomonadati</taxon>
        <taxon>Bacteroidota</taxon>
        <taxon>Flavobacteriia</taxon>
        <taxon>Flavobacteriales</taxon>
        <taxon>Flavobacteriaceae</taxon>
        <taxon>Flavobacterium</taxon>
    </lineage>
</organism>
<comment type="caution">
    <text evidence="1">The sequence shown here is derived from an EMBL/GenBank/DDBJ whole genome shotgun (WGS) entry which is preliminary data.</text>
</comment>
<dbReference type="AlphaFoldDB" id="A0A226H6S8"/>
<dbReference type="Proteomes" id="UP000198345">
    <property type="component" value="Unassembled WGS sequence"/>
</dbReference>